<comment type="catalytic activity">
    <reaction evidence="1">
        <text>Endonucleolytic cleavage to 5'-phosphomonoester.</text>
        <dbReference type="EC" id="3.1.26.4"/>
    </reaction>
</comment>
<accession>A0ABR9QXM3</accession>
<gene>
    <name evidence="10" type="ORF">INF20_04750</name>
</gene>
<dbReference type="Proteomes" id="UP001516588">
    <property type="component" value="Unassembled WGS sequence"/>
</dbReference>
<comment type="caution">
    <text evidence="10">The sequence shown here is derived from an EMBL/GenBank/DDBJ whole genome shotgun (WGS) entry which is preliminary data.</text>
</comment>
<dbReference type="InterPro" id="IPR002156">
    <property type="entry name" value="RNaseH_domain"/>
</dbReference>
<organism evidence="10 11">
    <name type="scientific">Gallibacter intestinalis</name>
    <dbReference type="NCBI Taxonomy" id="2779356"/>
    <lineage>
        <taxon>Bacteria</taxon>
        <taxon>Bacillati</taxon>
        <taxon>Bacillota</taxon>
        <taxon>Clostridia</taxon>
        <taxon>Eubacteriales</taxon>
        <taxon>Eubacteriaceae</taxon>
        <taxon>Gallibacter</taxon>
    </lineage>
</organism>
<dbReference type="EC" id="3.1.26.4" evidence="3"/>
<evidence type="ECO:0000256" key="7">
    <source>
        <dbReference type="ARBA" id="ARBA00022801"/>
    </source>
</evidence>
<evidence type="ECO:0000256" key="4">
    <source>
        <dbReference type="ARBA" id="ARBA00022722"/>
    </source>
</evidence>
<dbReference type="Pfam" id="PF00075">
    <property type="entry name" value="RNase_H"/>
    <property type="match status" value="1"/>
</dbReference>
<evidence type="ECO:0000256" key="2">
    <source>
        <dbReference type="ARBA" id="ARBA00001946"/>
    </source>
</evidence>
<keyword evidence="11" id="KW-1185">Reference proteome</keyword>
<keyword evidence="8" id="KW-0460">Magnesium</keyword>
<dbReference type="PANTHER" id="PTHR10642:SF26">
    <property type="entry name" value="RIBONUCLEASE H1"/>
    <property type="match status" value="1"/>
</dbReference>
<dbReference type="CDD" id="cd09278">
    <property type="entry name" value="RNase_HI_prokaryote_like"/>
    <property type="match status" value="1"/>
</dbReference>
<name>A0ABR9QXM3_9FIRM</name>
<evidence type="ECO:0000256" key="6">
    <source>
        <dbReference type="ARBA" id="ARBA00022759"/>
    </source>
</evidence>
<evidence type="ECO:0000256" key="1">
    <source>
        <dbReference type="ARBA" id="ARBA00000077"/>
    </source>
</evidence>
<dbReference type="InterPro" id="IPR050092">
    <property type="entry name" value="RNase_H"/>
</dbReference>
<proteinExistence type="predicted"/>
<dbReference type="PANTHER" id="PTHR10642">
    <property type="entry name" value="RIBONUCLEASE H1"/>
    <property type="match status" value="1"/>
</dbReference>
<evidence type="ECO:0000256" key="3">
    <source>
        <dbReference type="ARBA" id="ARBA00012180"/>
    </source>
</evidence>
<keyword evidence="7" id="KW-0378">Hydrolase</keyword>
<feature type="domain" description="RNase H type-1" evidence="9">
    <location>
        <begin position="1"/>
        <end position="177"/>
    </location>
</feature>
<dbReference type="InterPro" id="IPR022892">
    <property type="entry name" value="RNaseHI"/>
</dbReference>
<sequence>MKTLRIYTDGACSGNQNDENIGGWGAILEFGEHKKELYGGEINTTNNRMEMMALLEALRAIKKPNCVIEVFSDSSYLISCFKEKWYEKWLKNGWLTSSKTPVENRELWEQLLPFLNEHSISFFKVKGHVNLNHPSTNVQKHFEKFRQWNGNQMTYDMFEHATEMNNRADELANIAMDELRR</sequence>
<keyword evidence="6" id="KW-0255">Endonuclease</keyword>
<protein>
    <recommendedName>
        <fullName evidence="3">ribonuclease H</fullName>
        <ecNumber evidence="3">3.1.26.4</ecNumber>
    </recommendedName>
</protein>
<evidence type="ECO:0000259" key="9">
    <source>
        <dbReference type="PROSITE" id="PS50879"/>
    </source>
</evidence>
<evidence type="ECO:0000313" key="10">
    <source>
        <dbReference type="EMBL" id="MBE5035591.1"/>
    </source>
</evidence>
<keyword evidence="4" id="KW-0540">Nuclease</keyword>
<keyword evidence="5" id="KW-0479">Metal-binding</keyword>
<dbReference type="PROSITE" id="PS50879">
    <property type="entry name" value="RNASE_H_1"/>
    <property type="match status" value="1"/>
</dbReference>
<reference evidence="10 11" key="1">
    <citation type="submission" date="2020-10" db="EMBL/GenBank/DDBJ databases">
        <title>ChiBAC.</title>
        <authorList>
            <person name="Zenner C."/>
            <person name="Hitch T.C.A."/>
            <person name="Clavel T."/>
        </authorList>
    </citation>
    <scope>NUCLEOTIDE SEQUENCE [LARGE SCALE GENOMIC DNA]</scope>
    <source>
        <strain evidence="10 11">DSM 108706</strain>
    </source>
</reference>
<evidence type="ECO:0000256" key="5">
    <source>
        <dbReference type="ARBA" id="ARBA00022723"/>
    </source>
</evidence>
<comment type="cofactor">
    <cofactor evidence="2">
        <name>Mg(2+)</name>
        <dbReference type="ChEBI" id="CHEBI:18420"/>
    </cofactor>
</comment>
<evidence type="ECO:0000313" key="11">
    <source>
        <dbReference type="Proteomes" id="UP001516588"/>
    </source>
</evidence>
<dbReference type="EMBL" id="JADCKA010000006">
    <property type="protein sequence ID" value="MBE5035591.1"/>
    <property type="molecule type" value="Genomic_DNA"/>
</dbReference>
<evidence type="ECO:0000256" key="8">
    <source>
        <dbReference type="ARBA" id="ARBA00022842"/>
    </source>
</evidence>